<evidence type="ECO:0000256" key="2">
    <source>
        <dbReference type="ARBA" id="ARBA00039140"/>
    </source>
</evidence>
<keyword evidence="8" id="KW-1185">Reference proteome</keyword>
<dbReference type="Gene3D" id="3.40.50.180">
    <property type="entry name" value="Methylesterase CheB, C-terminal domain"/>
    <property type="match status" value="1"/>
</dbReference>
<name>A0A968GAL4_9SPIO</name>
<evidence type="ECO:0000259" key="6">
    <source>
        <dbReference type="PROSITE" id="PS50122"/>
    </source>
</evidence>
<dbReference type="CDD" id="cd16432">
    <property type="entry name" value="CheB_Rec"/>
    <property type="match status" value="1"/>
</dbReference>
<accession>A0A968GAL4</accession>
<dbReference type="EC" id="3.1.1.61" evidence="2"/>
<evidence type="ECO:0000256" key="1">
    <source>
        <dbReference type="ARBA" id="ARBA00022801"/>
    </source>
</evidence>
<evidence type="ECO:0000256" key="3">
    <source>
        <dbReference type="ARBA" id="ARBA00048267"/>
    </source>
</evidence>
<gene>
    <name evidence="7" type="ORF">HCT14_04970</name>
</gene>
<feature type="active site" evidence="4">
    <location>
        <position position="80"/>
    </location>
</feature>
<evidence type="ECO:0000256" key="4">
    <source>
        <dbReference type="PROSITE-ProRule" id="PRU00050"/>
    </source>
</evidence>
<reference evidence="7 8" key="1">
    <citation type="submission" date="2020-03" db="EMBL/GenBank/DDBJ databases">
        <title>Spirochaetal bacteria isolated from arthropods constitute a novel genus Entomospira genus novum within the order Spirochaetales.</title>
        <authorList>
            <person name="Grana-Miraglia L."/>
            <person name="Sikutova S."/>
            <person name="Fingerle V."/>
            <person name="Sing A."/>
            <person name="Castillo-Ramirez S."/>
            <person name="Margos G."/>
            <person name="Rudolf I."/>
        </authorList>
    </citation>
    <scope>NUCLEOTIDE SEQUENCE [LARGE SCALE GENOMIC DNA]</scope>
    <source>
        <strain evidence="7 8">BR193</strain>
    </source>
</reference>
<comment type="caution">
    <text evidence="7">The sequence shown here is derived from an EMBL/GenBank/DDBJ whole genome shotgun (WGS) entry which is preliminary data.</text>
</comment>
<keyword evidence="1 4" id="KW-0378">Hydrolase</keyword>
<dbReference type="PANTHER" id="PTHR42872:SF6">
    <property type="entry name" value="PROTEIN-GLUTAMATE METHYLESTERASE_PROTEIN-GLUTAMINE GLUTAMINASE"/>
    <property type="match status" value="1"/>
</dbReference>
<keyword evidence="4" id="KW-0145">Chemotaxis</keyword>
<dbReference type="EMBL" id="JAATLJ010000001">
    <property type="protein sequence ID" value="NIZ40855.1"/>
    <property type="molecule type" value="Genomic_DNA"/>
</dbReference>
<protein>
    <recommendedName>
        <fullName evidence="2">protein-glutamate methylesterase</fullName>
        <ecNumber evidence="2">3.1.1.61</ecNumber>
    </recommendedName>
</protein>
<dbReference type="Pfam" id="PF01339">
    <property type="entry name" value="CheB_methylest"/>
    <property type="match status" value="1"/>
</dbReference>
<dbReference type="InterPro" id="IPR035909">
    <property type="entry name" value="CheB_C"/>
</dbReference>
<feature type="region of interest" description="Disordered" evidence="5">
    <location>
        <begin position="1"/>
        <end position="21"/>
    </location>
</feature>
<sequence>MMKYNPSGINLSRDTKATEKETPIQRITTIKDWPKYQPHSITNAADVVCIGISTGGPAALMKMLPLIPVDFPLPILIVQHIPLDFIDDFIRGLASCATLPVKIAEDGARISKGAILVAPGDRHLTVVRDGLFKIVKLVDTPAVGGHRPSVDVMFASVAKAYHGRAIAVLMTGMGKDGAKEMGNLYNLGAITVAQDEKTSVVYGMPRAAIEAGYVHFVVSLDRMAKTLVSLAEKYSDYNRSVAEKKS</sequence>
<dbReference type="AlphaFoldDB" id="A0A968GAL4"/>
<dbReference type="GO" id="GO:0005737">
    <property type="term" value="C:cytoplasm"/>
    <property type="evidence" value="ECO:0007669"/>
    <property type="project" value="InterPro"/>
</dbReference>
<dbReference type="GO" id="GO:0008984">
    <property type="term" value="F:protein-glutamate methylesterase activity"/>
    <property type="evidence" value="ECO:0007669"/>
    <property type="project" value="UniProtKB-EC"/>
</dbReference>
<comment type="catalytic activity">
    <reaction evidence="3">
        <text>[protein]-L-glutamate 5-O-methyl ester + H2O = L-glutamyl-[protein] + methanol + H(+)</text>
        <dbReference type="Rhea" id="RHEA:23236"/>
        <dbReference type="Rhea" id="RHEA-COMP:10208"/>
        <dbReference type="Rhea" id="RHEA-COMP:10311"/>
        <dbReference type="ChEBI" id="CHEBI:15377"/>
        <dbReference type="ChEBI" id="CHEBI:15378"/>
        <dbReference type="ChEBI" id="CHEBI:17790"/>
        <dbReference type="ChEBI" id="CHEBI:29973"/>
        <dbReference type="ChEBI" id="CHEBI:82795"/>
        <dbReference type="EC" id="3.1.1.61"/>
    </reaction>
</comment>
<feature type="active site" evidence="4">
    <location>
        <position position="53"/>
    </location>
</feature>
<dbReference type="GO" id="GO:0000156">
    <property type="term" value="F:phosphorelay response regulator activity"/>
    <property type="evidence" value="ECO:0007669"/>
    <property type="project" value="InterPro"/>
</dbReference>
<organism evidence="7 8">
    <name type="scientific">Entomospira entomophila</name>
    <dbReference type="NCBI Taxonomy" id="2719988"/>
    <lineage>
        <taxon>Bacteria</taxon>
        <taxon>Pseudomonadati</taxon>
        <taxon>Spirochaetota</taxon>
        <taxon>Spirochaetia</taxon>
        <taxon>Spirochaetales</taxon>
        <taxon>Spirochaetaceae</taxon>
        <taxon>Entomospira</taxon>
    </lineage>
</organism>
<dbReference type="InterPro" id="IPR000673">
    <property type="entry name" value="Sig_transdc_resp-reg_Me-estase"/>
</dbReference>
<dbReference type="PANTHER" id="PTHR42872">
    <property type="entry name" value="PROTEIN-GLUTAMATE METHYLESTERASE/PROTEIN-GLUTAMINE GLUTAMINASE"/>
    <property type="match status" value="1"/>
</dbReference>
<feature type="active site" evidence="4">
    <location>
        <position position="176"/>
    </location>
</feature>
<dbReference type="GO" id="GO:0006935">
    <property type="term" value="P:chemotaxis"/>
    <property type="evidence" value="ECO:0007669"/>
    <property type="project" value="UniProtKB-UniRule"/>
</dbReference>
<dbReference type="Proteomes" id="UP000711995">
    <property type="component" value="Unassembled WGS sequence"/>
</dbReference>
<feature type="domain" description="CheB-type methylesterase" evidence="6">
    <location>
        <begin position="41"/>
        <end position="234"/>
    </location>
</feature>
<evidence type="ECO:0000313" key="8">
    <source>
        <dbReference type="Proteomes" id="UP000711995"/>
    </source>
</evidence>
<evidence type="ECO:0000313" key="7">
    <source>
        <dbReference type="EMBL" id="NIZ40855.1"/>
    </source>
</evidence>
<dbReference type="SUPFAM" id="SSF52738">
    <property type="entry name" value="Methylesterase CheB, C-terminal domain"/>
    <property type="match status" value="1"/>
</dbReference>
<proteinExistence type="predicted"/>
<dbReference type="PROSITE" id="PS50122">
    <property type="entry name" value="CHEB"/>
    <property type="match status" value="1"/>
</dbReference>
<evidence type="ECO:0000256" key="5">
    <source>
        <dbReference type="SAM" id="MobiDB-lite"/>
    </source>
</evidence>
<dbReference type="RefSeq" id="WP_167700443.1">
    <property type="nucleotide sequence ID" value="NZ_CP118174.1"/>
</dbReference>